<evidence type="ECO:0000313" key="7">
    <source>
        <dbReference type="Proteomes" id="UP000189580"/>
    </source>
</evidence>
<reference evidence="6 7" key="1">
    <citation type="submission" date="2016-02" db="EMBL/GenBank/DDBJ databases">
        <title>Complete genome sequence and transcriptome regulation of the pentose utilising yeast Sugiyamaella lignohabitans.</title>
        <authorList>
            <person name="Bellasio M."/>
            <person name="Peymann A."/>
            <person name="Valli M."/>
            <person name="Sipitzky M."/>
            <person name="Graf A."/>
            <person name="Sauer M."/>
            <person name="Marx H."/>
            <person name="Mattanovich D."/>
        </authorList>
    </citation>
    <scope>NUCLEOTIDE SEQUENCE [LARGE SCALE GENOMIC DNA]</scope>
    <source>
        <strain evidence="6 7">CBS 10342</strain>
    </source>
</reference>
<sequence>MLEIGSIEEINQLKPAGKYKLREPPLAESSITAFMAGGLDLIIVPGVAFTPGCHRLGHGKGYYDSYTTIHDQWTNQKDLPRTKLIGLGLDVQLVENIPTEGHDRILDAVIINGHVYRP</sequence>
<dbReference type="OrthoDB" id="2015992at2759"/>
<dbReference type="GeneID" id="30035275"/>
<dbReference type="PANTHER" id="PTHR23407">
    <property type="entry name" value="ATPASE INHIBITOR/5-FORMYLTETRAHYDROFOLATE CYCLO-LIGASE"/>
    <property type="match status" value="1"/>
</dbReference>
<dbReference type="AlphaFoldDB" id="A0A167FS62"/>
<protein>
    <recommendedName>
        <fullName evidence="5">5-formyltetrahydrofolate cyclo-ligase</fullName>
        <ecNumber evidence="5">6.3.3.2</ecNumber>
    </recommendedName>
</protein>
<name>A0A167FS62_9ASCO</name>
<dbReference type="RefSeq" id="XP_018738111.1">
    <property type="nucleotide sequence ID" value="XM_018880277.1"/>
</dbReference>
<dbReference type="InterPro" id="IPR024185">
    <property type="entry name" value="FTHF_cligase-like_sf"/>
</dbReference>
<dbReference type="InterPro" id="IPR037171">
    <property type="entry name" value="NagB/RpiA_transferase-like"/>
</dbReference>
<dbReference type="SUPFAM" id="SSF100950">
    <property type="entry name" value="NagB/RpiA/CoA transferase-like"/>
    <property type="match status" value="1"/>
</dbReference>
<dbReference type="InterPro" id="IPR002698">
    <property type="entry name" value="FTHF_cligase"/>
</dbReference>
<dbReference type="GO" id="GO:0009396">
    <property type="term" value="P:folic acid-containing compound biosynthetic process"/>
    <property type="evidence" value="ECO:0007669"/>
    <property type="project" value="TreeGrafter"/>
</dbReference>
<evidence type="ECO:0000256" key="4">
    <source>
        <dbReference type="ARBA" id="ARBA00036539"/>
    </source>
</evidence>
<dbReference type="GO" id="GO:0005524">
    <property type="term" value="F:ATP binding"/>
    <property type="evidence" value="ECO:0007669"/>
    <property type="project" value="UniProtKB-KW"/>
</dbReference>
<evidence type="ECO:0000256" key="1">
    <source>
        <dbReference type="ARBA" id="ARBA00010638"/>
    </source>
</evidence>
<gene>
    <name evidence="6" type="primary">FAU1</name>
    <name evidence="6" type="ORF">AWJ20_3271</name>
</gene>
<accession>A0A167FS62</accession>
<comment type="catalytic activity">
    <reaction evidence="4">
        <text>(6S)-5-formyl-5,6,7,8-tetrahydrofolate + ATP = (6R)-5,10-methenyltetrahydrofolate + ADP + phosphate</text>
        <dbReference type="Rhea" id="RHEA:10488"/>
        <dbReference type="ChEBI" id="CHEBI:30616"/>
        <dbReference type="ChEBI" id="CHEBI:43474"/>
        <dbReference type="ChEBI" id="CHEBI:57455"/>
        <dbReference type="ChEBI" id="CHEBI:57457"/>
        <dbReference type="ChEBI" id="CHEBI:456216"/>
        <dbReference type="EC" id="6.3.3.2"/>
    </reaction>
</comment>
<dbReference type="EC" id="6.3.3.2" evidence="5"/>
<evidence type="ECO:0000256" key="3">
    <source>
        <dbReference type="ARBA" id="ARBA00022840"/>
    </source>
</evidence>
<evidence type="ECO:0000256" key="5">
    <source>
        <dbReference type="ARBA" id="ARBA00038966"/>
    </source>
</evidence>
<dbReference type="Proteomes" id="UP000189580">
    <property type="component" value="Chromosome b"/>
</dbReference>
<dbReference type="PANTHER" id="PTHR23407:SF1">
    <property type="entry name" value="5-FORMYLTETRAHYDROFOLATE CYCLO-LIGASE"/>
    <property type="match status" value="1"/>
</dbReference>
<dbReference type="Gene3D" id="3.40.50.10420">
    <property type="entry name" value="NagB/RpiA/CoA transferase-like"/>
    <property type="match status" value="1"/>
</dbReference>
<dbReference type="Pfam" id="PF01812">
    <property type="entry name" value="5-FTHF_cyc-lig"/>
    <property type="match status" value="1"/>
</dbReference>
<keyword evidence="7" id="KW-1185">Reference proteome</keyword>
<keyword evidence="2" id="KW-0547">Nucleotide-binding</keyword>
<evidence type="ECO:0000256" key="2">
    <source>
        <dbReference type="ARBA" id="ARBA00022741"/>
    </source>
</evidence>
<dbReference type="GO" id="GO:0035999">
    <property type="term" value="P:tetrahydrofolate interconversion"/>
    <property type="evidence" value="ECO:0007669"/>
    <property type="project" value="TreeGrafter"/>
</dbReference>
<dbReference type="KEGG" id="slb:AWJ20_3271"/>
<evidence type="ECO:0000313" key="6">
    <source>
        <dbReference type="EMBL" id="ANB15634.1"/>
    </source>
</evidence>
<keyword evidence="3" id="KW-0067">ATP-binding</keyword>
<dbReference type="GO" id="GO:0030272">
    <property type="term" value="F:5-formyltetrahydrofolate cyclo-ligase activity"/>
    <property type="evidence" value="ECO:0007669"/>
    <property type="project" value="UniProtKB-EC"/>
</dbReference>
<dbReference type="EMBL" id="CP014503">
    <property type="protein sequence ID" value="ANB15634.1"/>
    <property type="molecule type" value="Genomic_DNA"/>
</dbReference>
<organism evidence="6 7">
    <name type="scientific">Sugiyamaella lignohabitans</name>
    <dbReference type="NCBI Taxonomy" id="796027"/>
    <lineage>
        <taxon>Eukaryota</taxon>
        <taxon>Fungi</taxon>
        <taxon>Dikarya</taxon>
        <taxon>Ascomycota</taxon>
        <taxon>Saccharomycotina</taxon>
        <taxon>Dipodascomycetes</taxon>
        <taxon>Dipodascales</taxon>
        <taxon>Trichomonascaceae</taxon>
        <taxon>Sugiyamaella</taxon>
    </lineage>
</organism>
<proteinExistence type="inferred from homology"/>
<comment type="similarity">
    <text evidence="1">Belongs to the 5-formyltetrahydrofolate cyclo-ligase family.</text>
</comment>
<keyword evidence="6" id="KW-0436">Ligase</keyword>
<dbReference type="GO" id="GO:0005739">
    <property type="term" value="C:mitochondrion"/>
    <property type="evidence" value="ECO:0007669"/>
    <property type="project" value="TreeGrafter"/>
</dbReference>